<dbReference type="Proteomes" id="UP001556367">
    <property type="component" value="Unassembled WGS sequence"/>
</dbReference>
<keyword evidence="2" id="KW-1185">Reference proteome</keyword>
<proteinExistence type="predicted"/>
<dbReference type="Gene3D" id="3.40.50.880">
    <property type="match status" value="1"/>
</dbReference>
<sequence length="117" mass="12512">MHRDHVPAVPPSLELLGSSPVAYNQGMVRYASADSTGSQADSQSSRPLTDIQILTVQGHPEFTKPIVSAIVALRSSSGIFDKALADDVARRSDFRNDGVPVIGKVMWRILGIDAPVS</sequence>
<name>A0ABR3JTG5_9AGAR</name>
<evidence type="ECO:0000313" key="2">
    <source>
        <dbReference type="Proteomes" id="UP001556367"/>
    </source>
</evidence>
<reference evidence="2" key="1">
    <citation type="submission" date="2024-06" db="EMBL/GenBank/DDBJ databases">
        <title>Multi-omics analyses provide insights into the biosynthesis of the anticancer antibiotic pleurotin in Hohenbuehelia grisea.</title>
        <authorList>
            <person name="Weaver J.A."/>
            <person name="Alberti F."/>
        </authorList>
    </citation>
    <scope>NUCLEOTIDE SEQUENCE [LARGE SCALE GENOMIC DNA]</scope>
    <source>
        <strain evidence="2">T-177</strain>
    </source>
</reference>
<organism evidence="1 2">
    <name type="scientific">Hohenbuehelia grisea</name>
    <dbReference type="NCBI Taxonomy" id="104357"/>
    <lineage>
        <taxon>Eukaryota</taxon>
        <taxon>Fungi</taxon>
        <taxon>Dikarya</taxon>
        <taxon>Basidiomycota</taxon>
        <taxon>Agaricomycotina</taxon>
        <taxon>Agaricomycetes</taxon>
        <taxon>Agaricomycetidae</taxon>
        <taxon>Agaricales</taxon>
        <taxon>Pleurotineae</taxon>
        <taxon>Pleurotaceae</taxon>
        <taxon>Hohenbuehelia</taxon>
    </lineage>
</organism>
<dbReference type="EMBL" id="JASNQZ010000003">
    <property type="protein sequence ID" value="KAL0958822.1"/>
    <property type="molecule type" value="Genomic_DNA"/>
</dbReference>
<evidence type="ECO:0000313" key="1">
    <source>
        <dbReference type="EMBL" id="KAL0958822.1"/>
    </source>
</evidence>
<comment type="caution">
    <text evidence="1">The sequence shown here is derived from an EMBL/GenBank/DDBJ whole genome shotgun (WGS) entry which is preliminary data.</text>
</comment>
<accession>A0ABR3JTG5</accession>
<protein>
    <submittedName>
        <fullName evidence="1">Uncharacterized protein</fullName>
    </submittedName>
</protein>
<gene>
    <name evidence="1" type="ORF">HGRIS_014141</name>
</gene>
<dbReference type="InterPro" id="IPR029062">
    <property type="entry name" value="Class_I_gatase-like"/>
</dbReference>